<evidence type="ECO:0000259" key="7">
    <source>
        <dbReference type="PROSITE" id="PS50888"/>
    </source>
</evidence>
<dbReference type="PROSITE" id="PS50888">
    <property type="entry name" value="BHLH"/>
    <property type="match status" value="1"/>
</dbReference>
<dbReference type="EMBL" id="CP092871">
    <property type="protein sequence ID" value="UYV71789.1"/>
    <property type="molecule type" value="Genomic_DNA"/>
</dbReference>
<evidence type="ECO:0000256" key="4">
    <source>
        <dbReference type="ARBA" id="ARBA00023163"/>
    </source>
</evidence>
<evidence type="ECO:0000313" key="9">
    <source>
        <dbReference type="Proteomes" id="UP001235939"/>
    </source>
</evidence>
<dbReference type="PANTHER" id="PTHR11969">
    <property type="entry name" value="MAX DIMERIZATION, MAD"/>
    <property type="match status" value="1"/>
</dbReference>
<dbReference type="Pfam" id="PF00010">
    <property type="entry name" value="HLH"/>
    <property type="match status" value="1"/>
</dbReference>
<dbReference type="InterPro" id="IPR036638">
    <property type="entry name" value="HLH_DNA-bd_sf"/>
</dbReference>
<keyword evidence="9" id="KW-1185">Reference proteome</keyword>
<keyword evidence="3" id="KW-0238">DNA-binding</keyword>
<evidence type="ECO:0000256" key="2">
    <source>
        <dbReference type="ARBA" id="ARBA00023015"/>
    </source>
</evidence>
<dbReference type="PANTHER" id="PTHR11969:SF54">
    <property type="entry name" value="MAD-LIKE PROTEIN 1"/>
    <property type="match status" value="1"/>
</dbReference>
<sequence>MTLRFVLRRAHLKHCLDKLKALVPLAPNSTRHTTLGLLNRAKGFIKTLEQRDRNQRYQLEQLRLEHQTLRSQLNMWEPQFAKRRSVSESSSSSSGGASSSMESEDISSYSNSSDSDDHSSIGSDMAVSTKKLTLADL</sequence>
<feature type="domain" description="BHLH" evidence="7">
    <location>
        <begin position="1"/>
        <end position="48"/>
    </location>
</feature>
<keyword evidence="2" id="KW-0805">Transcription regulation</keyword>
<name>A0ABY6KSG3_9ARAC</name>
<evidence type="ECO:0000256" key="5">
    <source>
        <dbReference type="ARBA" id="ARBA00023242"/>
    </source>
</evidence>
<keyword evidence="4" id="KW-0804">Transcription</keyword>
<evidence type="ECO:0000256" key="6">
    <source>
        <dbReference type="SAM" id="MobiDB-lite"/>
    </source>
</evidence>
<accession>A0ABY6KSG3</accession>
<reference evidence="8 9" key="1">
    <citation type="submission" date="2022-01" db="EMBL/GenBank/DDBJ databases">
        <title>A chromosomal length assembly of Cordylochernes scorpioides.</title>
        <authorList>
            <person name="Zeh D."/>
            <person name="Zeh J."/>
        </authorList>
    </citation>
    <scope>NUCLEOTIDE SEQUENCE [LARGE SCALE GENOMIC DNA]</scope>
    <source>
        <strain evidence="8">IN4F17</strain>
        <tissue evidence="8">Whole Body</tissue>
    </source>
</reference>
<keyword evidence="5" id="KW-0539">Nucleus</keyword>
<dbReference type="InterPro" id="IPR011598">
    <property type="entry name" value="bHLH_dom"/>
</dbReference>
<dbReference type="Gene3D" id="4.10.280.10">
    <property type="entry name" value="Helix-loop-helix DNA-binding domain"/>
    <property type="match status" value="1"/>
</dbReference>
<evidence type="ECO:0000313" key="8">
    <source>
        <dbReference type="EMBL" id="UYV71789.1"/>
    </source>
</evidence>
<feature type="compositionally biased region" description="Low complexity" evidence="6">
    <location>
        <begin position="87"/>
        <end position="113"/>
    </location>
</feature>
<protein>
    <submittedName>
        <fullName evidence="8">MXD1</fullName>
    </submittedName>
</protein>
<organism evidence="8 9">
    <name type="scientific">Cordylochernes scorpioides</name>
    <dbReference type="NCBI Taxonomy" id="51811"/>
    <lineage>
        <taxon>Eukaryota</taxon>
        <taxon>Metazoa</taxon>
        <taxon>Ecdysozoa</taxon>
        <taxon>Arthropoda</taxon>
        <taxon>Chelicerata</taxon>
        <taxon>Arachnida</taxon>
        <taxon>Pseudoscorpiones</taxon>
        <taxon>Cheliferoidea</taxon>
        <taxon>Chernetidae</taxon>
        <taxon>Cordylochernes</taxon>
    </lineage>
</organism>
<gene>
    <name evidence="8" type="ORF">LAZ67_9000420</name>
</gene>
<comment type="subcellular location">
    <subcellularLocation>
        <location evidence="1">Nucleus</location>
    </subcellularLocation>
</comment>
<feature type="region of interest" description="Disordered" evidence="6">
    <location>
        <begin position="81"/>
        <end position="137"/>
    </location>
</feature>
<dbReference type="SUPFAM" id="SSF47459">
    <property type="entry name" value="HLH, helix-loop-helix DNA-binding domain"/>
    <property type="match status" value="1"/>
</dbReference>
<dbReference type="Proteomes" id="UP001235939">
    <property type="component" value="Chromosome 09"/>
</dbReference>
<proteinExistence type="predicted"/>
<evidence type="ECO:0000256" key="1">
    <source>
        <dbReference type="ARBA" id="ARBA00004123"/>
    </source>
</evidence>
<evidence type="ECO:0000256" key="3">
    <source>
        <dbReference type="ARBA" id="ARBA00023125"/>
    </source>
</evidence>